<evidence type="ECO:0000256" key="1">
    <source>
        <dbReference type="ARBA" id="ARBA00004173"/>
    </source>
</evidence>
<evidence type="ECO:0000313" key="10">
    <source>
        <dbReference type="Proteomes" id="UP000694580"/>
    </source>
</evidence>
<dbReference type="AlphaFoldDB" id="A0AAY4CKY5"/>
<protein>
    <recommendedName>
        <fullName evidence="7">DNA damage-inducible transcript 4 protein</fullName>
    </recommendedName>
</protein>
<feature type="region of interest" description="Disordered" evidence="8">
    <location>
        <begin position="1"/>
        <end position="28"/>
    </location>
</feature>
<dbReference type="Proteomes" id="UP000694580">
    <property type="component" value="Chromosome 8"/>
</dbReference>
<reference evidence="9" key="2">
    <citation type="submission" date="2025-08" db="UniProtKB">
        <authorList>
            <consortium name="Ensembl"/>
        </authorList>
    </citation>
    <scope>IDENTIFICATION</scope>
</reference>
<proteinExistence type="inferred from homology"/>
<comment type="subcellular location">
    <subcellularLocation>
        <location evidence="2">Cytoplasm</location>
    </subcellularLocation>
    <subcellularLocation>
        <location evidence="1">Mitochondrion</location>
    </subcellularLocation>
</comment>
<dbReference type="GO" id="GO:0005739">
    <property type="term" value="C:mitochondrion"/>
    <property type="evidence" value="ECO:0007669"/>
    <property type="project" value="UniProtKB-SubCell"/>
</dbReference>
<evidence type="ECO:0000256" key="5">
    <source>
        <dbReference type="ARBA" id="ARBA00022703"/>
    </source>
</evidence>
<dbReference type="GeneTree" id="ENSGT00530000063652"/>
<gene>
    <name evidence="9" type="primary">DDIT4</name>
</gene>
<keyword evidence="4" id="KW-0963">Cytoplasm</keyword>
<dbReference type="PANTHER" id="PTHR12478:SF7">
    <property type="entry name" value="DNA DAMAGE-INDUCIBLE TRANSCRIPT 4 PROTEIN"/>
    <property type="match status" value="1"/>
</dbReference>
<evidence type="ECO:0000256" key="8">
    <source>
        <dbReference type="SAM" id="MobiDB-lite"/>
    </source>
</evidence>
<keyword evidence="6" id="KW-0496">Mitochondrion</keyword>
<comment type="similarity">
    <text evidence="3">Belongs to the DDIT4 family.</text>
</comment>
<dbReference type="InterPro" id="IPR038281">
    <property type="entry name" value="RTP801-like_C_sf"/>
</dbReference>
<dbReference type="GO" id="GO:0006915">
    <property type="term" value="P:apoptotic process"/>
    <property type="evidence" value="ECO:0007669"/>
    <property type="project" value="UniProtKB-KW"/>
</dbReference>
<dbReference type="PANTHER" id="PTHR12478">
    <property type="entry name" value="DNA-DAMAGE-INDUCIBLE TRANSCRIPT 4 PROTEIN DDIT4"/>
    <property type="match status" value="1"/>
</dbReference>
<evidence type="ECO:0000256" key="6">
    <source>
        <dbReference type="ARBA" id="ARBA00023128"/>
    </source>
</evidence>
<feature type="compositionally biased region" description="Basic and acidic residues" evidence="8">
    <location>
        <begin position="1"/>
        <end position="12"/>
    </location>
</feature>
<dbReference type="InterPro" id="IPR012918">
    <property type="entry name" value="RTP801-like"/>
</dbReference>
<keyword evidence="10" id="KW-1185">Reference proteome</keyword>
<dbReference type="GO" id="GO:0001666">
    <property type="term" value="P:response to hypoxia"/>
    <property type="evidence" value="ECO:0007669"/>
    <property type="project" value="TreeGrafter"/>
</dbReference>
<evidence type="ECO:0000256" key="4">
    <source>
        <dbReference type="ARBA" id="ARBA00022490"/>
    </source>
</evidence>
<dbReference type="Gene3D" id="3.90.470.40">
    <property type="entry name" value="RTP801-like"/>
    <property type="match status" value="1"/>
</dbReference>
<organism evidence="9 10">
    <name type="scientific">Denticeps clupeoides</name>
    <name type="common">denticle herring</name>
    <dbReference type="NCBI Taxonomy" id="299321"/>
    <lineage>
        <taxon>Eukaryota</taxon>
        <taxon>Metazoa</taxon>
        <taxon>Chordata</taxon>
        <taxon>Craniata</taxon>
        <taxon>Vertebrata</taxon>
        <taxon>Euteleostomi</taxon>
        <taxon>Actinopterygii</taxon>
        <taxon>Neopterygii</taxon>
        <taxon>Teleostei</taxon>
        <taxon>Clupei</taxon>
        <taxon>Clupeiformes</taxon>
        <taxon>Denticipitoidei</taxon>
        <taxon>Denticipitidae</taxon>
        <taxon>Denticeps</taxon>
    </lineage>
</organism>
<dbReference type="GO" id="GO:0071889">
    <property type="term" value="F:14-3-3 protein binding"/>
    <property type="evidence" value="ECO:0007669"/>
    <property type="project" value="TreeGrafter"/>
</dbReference>
<dbReference type="Ensembl" id="ENSDCDT00010041896.1">
    <property type="protein sequence ID" value="ENSDCDP00010033875.1"/>
    <property type="gene ID" value="ENSDCDG00010021516.1"/>
</dbReference>
<reference evidence="9" key="3">
    <citation type="submission" date="2025-09" db="UniProtKB">
        <authorList>
            <consortium name="Ensembl"/>
        </authorList>
    </citation>
    <scope>IDENTIFICATION</scope>
</reference>
<sequence length="201" mass="22695">KQDMSFLHETRSMDGSFPPSPLESDSAPKRLSWGKVLQKLAELNHSQTEGRSVSGSLLSEDNLFSDPWEERLCADVVDIIARSLADAKVTLGCSKLTVPQHLLHHVGQELLHLSATEPCGLRGAVVDLCVEHDETFRNLEQIAVDPCLVPTFHLTLVLRVECRGLWPKFTRRLNNSLRLHSGFKVIKKKLYSPRELFIEEF</sequence>
<dbReference type="Pfam" id="PF07809">
    <property type="entry name" value="RTP801_C"/>
    <property type="match status" value="1"/>
</dbReference>
<evidence type="ECO:0000256" key="7">
    <source>
        <dbReference type="ARBA" id="ARBA00040168"/>
    </source>
</evidence>
<evidence type="ECO:0000256" key="2">
    <source>
        <dbReference type="ARBA" id="ARBA00004496"/>
    </source>
</evidence>
<evidence type="ECO:0000256" key="3">
    <source>
        <dbReference type="ARBA" id="ARBA00010670"/>
    </source>
</evidence>
<name>A0AAY4CKY5_9TELE</name>
<accession>A0AAY4CKY5</accession>
<keyword evidence="5" id="KW-0053">Apoptosis</keyword>
<dbReference type="GO" id="GO:0032007">
    <property type="term" value="P:negative regulation of TOR signaling"/>
    <property type="evidence" value="ECO:0007669"/>
    <property type="project" value="TreeGrafter"/>
</dbReference>
<reference evidence="9 10" key="1">
    <citation type="submission" date="2020-06" db="EMBL/GenBank/DDBJ databases">
        <authorList>
            <consortium name="Wellcome Sanger Institute Data Sharing"/>
        </authorList>
    </citation>
    <scope>NUCLEOTIDE SEQUENCE [LARGE SCALE GENOMIC DNA]</scope>
</reference>
<evidence type="ECO:0000313" key="9">
    <source>
        <dbReference type="Ensembl" id="ENSDCDP00010033875.1"/>
    </source>
</evidence>